<keyword evidence="5" id="KW-0274">FAD</keyword>
<keyword evidence="3" id="KW-0285">Flavoprotein</keyword>
<dbReference type="InterPro" id="IPR029039">
    <property type="entry name" value="Flavoprotein-like_sf"/>
</dbReference>
<dbReference type="SUPFAM" id="SSF52218">
    <property type="entry name" value="Flavoproteins"/>
    <property type="match status" value="1"/>
</dbReference>
<reference evidence="12 13" key="1">
    <citation type="journal article" date="2012" name="Genome Biol.">
        <title>The genome of the polar eukaryotic microalga coccomyxa subellipsoidea reveals traits of cold adaptation.</title>
        <authorList>
            <person name="Blanc G."/>
            <person name="Agarkova I."/>
            <person name="Grimwood J."/>
            <person name="Kuo A."/>
            <person name="Brueggeman A."/>
            <person name="Dunigan D."/>
            <person name="Gurnon J."/>
            <person name="Ladunga I."/>
            <person name="Lindquist E."/>
            <person name="Lucas S."/>
            <person name="Pangilinan J."/>
            <person name="Proschold T."/>
            <person name="Salamov A."/>
            <person name="Schmutz J."/>
            <person name="Weeks D."/>
            <person name="Yamada T."/>
            <person name="Claverie J.M."/>
            <person name="Grigoriev I."/>
            <person name="Van Etten J."/>
            <person name="Lomsadze A."/>
            <person name="Borodovsky M."/>
        </authorList>
    </citation>
    <scope>NUCLEOTIDE SEQUENCE [LARGE SCALE GENOMIC DNA]</scope>
    <source>
        <strain evidence="12 13">C-169</strain>
    </source>
</reference>
<dbReference type="InterPro" id="IPR008254">
    <property type="entry name" value="Flavodoxin/NO_synth"/>
</dbReference>
<evidence type="ECO:0000256" key="7">
    <source>
        <dbReference type="ARBA" id="ARBA00023002"/>
    </source>
</evidence>
<dbReference type="InterPro" id="IPR039261">
    <property type="entry name" value="FNR_nucleotide-bd"/>
</dbReference>
<evidence type="ECO:0000256" key="9">
    <source>
        <dbReference type="SAM" id="Phobius"/>
    </source>
</evidence>
<comment type="cofactor">
    <cofactor evidence="2">
        <name>FAD</name>
        <dbReference type="ChEBI" id="CHEBI:57692"/>
    </cofactor>
</comment>
<dbReference type="InterPro" id="IPR001709">
    <property type="entry name" value="Flavoprot_Pyr_Nucl_cyt_Rdtase"/>
</dbReference>
<evidence type="ECO:0000256" key="3">
    <source>
        <dbReference type="ARBA" id="ARBA00022630"/>
    </source>
</evidence>
<dbReference type="EC" id="1.6.2.4" evidence="8"/>
<dbReference type="InterPro" id="IPR001094">
    <property type="entry name" value="Flavdoxin-like"/>
</dbReference>
<dbReference type="Pfam" id="PF00667">
    <property type="entry name" value="FAD_binding_1"/>
    <property type="match status" value="1"/>
</dbReference>
<feature type="domain" description="FAD-binding FR-type" evidence="11">
    <location>
        <begin position="277"/>
        <end position="513"/>
    </location>
</feature>
<dbReference type="Pfam" id="PF00258">
    <property type="entry name" value="Flavodoxin_1"/>
    <property type="match status" value="1"/>
</dbReference>
<accession>I0YRY5</accession>
<dbReference type="InterPro" id="IPR017938">
    <property type="entry name" value="Riboflavin_synthase-like_b-brl"/>
</dbReference>
<dbReference type="AlphaFoldDB" id="I0YRY5"/>
<dbReference type="eggNOG" id="KOG1158">
    <property type="taxonomic scope" value="Eukaryota"/>
</dbReference>
<name>I0YRY5_COCSC</name>
<dbReference type="GO" id="GO:0010181">
    <property type="term" value="F:FMN binding"/>
    <property type="evidence" value="ECO:0007669"/>
    <property type="project" value="InterPro"/>
</dbReference>
<dbReference type="InterPro" id="IPR001433">
    <property type="entry name" value="OxRdtase_FAD/NAD-bd"/>
</dbReference>
<evidence type="ECO:0000256" key="1">
    <source>
        <dbReference type="ARBA" id="ARBA00001917"/>
    </source>
</evidence>
<dbReference type="RefSeq" id="XP_005645698.1">
    <property type="nucleotide sequence ID" value="XM_005645641.1"/>
</dbReference>
<dbReference type="EMBL" id="AGSI01000013">
    <property type="protein sequence ID" value="EIE21154.1"/>
    <property type="molecule type" value="Genomic_DNA"/>
</dbReference>
<keyword evidence="6" id="KW-0521">NADP</keyword>
<proteinExistence type="predicted"/>
<dbReference type="PANTHER" id="PTHR19384">
    <property type="entry name" value="NITRIC OXIDE SYNTHASE-RELATED"/>
    <property type="match status" value="1"/>
</dbReference>
<keyword evidence="9" id="KW-0472">Membrane</keyword>
<evidence type="ECO:0000259" key="10">
    <source>
        <dbReference type="PROSITE" id="PS50902"/>
    </source>
</evidence>
<dbReference type="InterPro" id="IPR017927">
    <property type="entry name" value="FAD-bd_FR_type"/>
</dbReference>
<dbReference type="Gene3D" id="1.20.990.10">
    <property type="entry name" value="NADPH-cytochrome p450 Reductase, Chain A, domain 3"/>
    <property type="match status" value="1"/>
</dbReference>
<keyword evidence="13" id="KW-1185">Reference proteome</keyword>
<dbReference type="GO" id="GO:0003958">
    <property type="term" value="F:NADPH-hemoprotein reductase activity"/>
    <property type="evidence" value="ECO:0007669"/>
    <property type="project" value="UniProtKB-EC"/>
</dbReference>
<dbReference type="PRINTS" id="PR00369">
    <property type="entry name" value="FLAVODOXIN"/>
</dbReference>
<comment type="cofactor">
    <cofactor evidence="1">
        <name>FMN</name>
        <dbReference type="ChEBI" id="CHEBI:58210"/>
    </cofactor>
</comment>
<dbReference type="PRINTS" id="PR00371">
    <property type="entry name" value="FPNCR"/>
</dbReference>
<dbReference type="GeneID" id="17039136"/>
<evidence type="ECO:0000256" key="2">
    <source>
        <dbReference type="ARBA" id="ARBA00001974"/>
    </source>
</evidence>
<dbReference type="PROSITE" id="PS51384">
    <property type="entry name" value="FAD_FR"/>
    <property type="match status" value="1"/>
</dbReference>
<keyword evidence="7" id="KW-0560">Oxidoreductase</keyword>
<feature type="transmembrane region" description="Helical" evidence="9">
    <location>
        <begin position="12"/>
        <end position="31"/>
    </location>
</feature>
<dbReference type="Proteomes" id="UP000007264">
    <property type="component" value="Unassembled WGS sequence"/>
</dbReference>
<dbReference type="GO" id="GO:0005829">
    <property type="term" value="C:cytosol"/>
    <property type="evidence" value="ECO:0007669"/>
    <property type="project" value="TreeGrafter"/>
</dbReference>
<evidence type="ECO:0000256" key="8">
    <source>
        <dbReference type="ARBA" id="ARBA00023797"/>
    </source>
</evidence>
<evidence type="ECO:0000256" key="4">
    <source>
        <dbReference type="ARBA" id="ARBA00022643"/>
    </source>
</evidence>
<gene>
    <name evidence="12" type="ORF">COCSUDRAFT_30296</name>
</gene>
<evidence type="ECO:0000256" key="5">
    <source>
        <dbReference type="ARBA" id="ARBA00022827"/>
    </source>
</evidence>
<dbReference type="Gene3D" id="3.40.50.80">
    <property type="entry name" value="Nucleotide-binding domain of ferredoxin-NADP reductase (FNR) module"/>
    <property type="match status" value="1"/>
</dbReference>
<dbReference type="OrthoDB" id="1856718at2759"/>
<dbReference type="Gene3D" id="3.40.50.360">
    <property type="match status" value="1"/>
</dbReference>
<dbReference type="SUPFAM" id="SSF63380">
    <property type="entry name" value="Riboflavin synthase domain-like"/>
    <property type="match status" value="1"/>
</dbReference>
<dbReference type="PANTHER" id="PTHR19384:SF17">
    <property type="entry name" value="NADPH--CYTOCHROME P450 REDUCTASE"/>
    <property type="match status" value="1"/>
</dbReference>
<keyword evidence="9" id="KW-1133">Transmembrane helix</keyword>
<dbReference type="GO" id="GO:0050660">
    <property type="term" value="F:flavin adenine dinucleotide binding"/>
    <property type="evidence" value="ECO:0007669"/>
    <property type="project" value="TreeGrafter"/>
</dbReference>
<dbReference type="InterPro" id="IPR023173">
    <property type="entry name" value="NADPH_Cyt_P450_Rdtase_alpha"/>
</dbReference>
<protein>
    <recommendedName>
        <fullName evidence="8">NADPH--hemoprotein reductase</fullName>
        <ecNumber evidence="8">1.6.2.4</ecNumber>
    </recommendedName>
</protein>
<dbReference type="PROSITE" id="PS50902">
    <property type="entry name" value="FLAVODOXIN_LIKE"/>
    <property type="match status" value="1"/>
</dbReference>
<evidence type="ECO:0000259" key="11">
    <source>
        <dbReference type="PROSITE" id="PS51384"/>
    </source>
</evidence>
<organism evidence="12 13">
    <name type="scientific">Coccomyxa subellipsoidea (strain C-169)</name>
    <name type="common">Green microalga</name>
    <dbReference type="NCBI Taxonomy" id="574566"/>
    <lineage>
        <taxon>Eukaryota</taxon>
        <taxon>Viridiplantae</taxon>
        <taxon>Chlorophyta</taxon>
        <taxon>core chlorophytes</taxon>
        <taxon>Trebouxiophyceae</taxon>
        <taxon>Trebouxiophyceae incertae sedis</taxon>
        <taxon>Coccomyxaceae</taxon>
        <taxon>Coccomyxa</taxon>
        <taxon>Coccomyxa subellipsoidea</taxon>
    </lineage>
</organism>
<dbReference type="Pfam" id="PF00175">
    <property type="entry name" value="NAD_binding_1"/>
    <property type="match status" value="1"/>
</dbReference>
<sequence length="672" mass="72466">MSDQLASQPLLPALGLASVIVLVLSIVVLLYRHRSSKPGAGRKASIFLNGEQAANKEDDRPKVCILFGTQTGTAERFSKQLKSELATRYGEGNRYEVLDMEEFKAEELHKETVVFFMMATYGDGEPTDNAADFYGWLLKASSDVDKGIGNGKLLEGVSFGVFGLGNKQYEHFCAVGKRVHKALVNLGGRALVRRGDGDDDEDIEADFESWRTELYASLDKSDVLAKSTTGEPGVTQIVAAAETVPSYQVEILTGADAAGAEDVSTDAPVSGNGTSKDSPFLARIGVVRELHSPQSDRSCVHIELDVSGSDISYEAGDHVGILPENSSESVERAAAALGYPPETVFRLSVPEGNPQKMAQPFAGGAITLRAALARYADLLSPVSKPALQALTAFADGEDAARLHRLLSPDGAAEYKAWHQQSRCLLEVLEEFPSIKPPLGVFFGSVMQRLQTRFYSISSSPLPHPKSIHVTCAVVLETTATGRVHEGITSYFLKQKAPGARVPVFVRHSSFRLPRDPAAPIVMVGPGTGLAPFRGFLQERAALAAKGTKLAPAYLFFGCRKRAHDYIYREELEAWAADGTITKLFVAFSRDGKTKDYVQHHMARESALIAPVLREGAGAGGHFYVCGDAKHMAKDVARAAVAIVEQANGVSTGQAEAVLKRMSDAGRIQKDVW</sequence>
<dbReference type="FunFam" id="3.40.50.80:FF:000001">
    <property type="entry name" value="NADPH--cytochrome P450 reductase 1"/>
    <property type="match status" value="1"/>
</dbReference>
<feature type="domain" description="Flavodoxin-like" evidence="10">
    <location>
        <begin position="63"/>
        <end position="215"/>
    </location>
</feature>
<dbReference type="InterPro" id="IPR003097">
    <property type="entry name" value="CysJ-like_FAD-binding"/>
</dbReference>
<keyword evidence="9" id="KW-0812">Transmembrane</keyword>
<dbReference type="Gene3D" id="2.40.30.10">
    <property type="entry name" value="Translation factors"/>
    <property type="match status" value="1"/>
</dbReference>
<comment type="caution">
    <text evidence="12">The sequence shown here is derived from an EMBL/GenBank/DDBJ whole genome shotgun (WGS) entry which is preliminary data.</text>
</comment>
<evidence type="ECO:0000256" key="6">
    <source>
        <dbReference type="ARBA" id="ARBA00022857"/>
    </source>
</evidence>
<dbReference type="SUPFAM" id="SSF52343">
    <property type="entry name" value="Ferredoxin reductase-like, C-terminal NADP-linked domain"/>
    <property type="match status" value="1"/>
</dbReference>
<dbReference type="KEGG" id="csl:COCSUDRAFT_30296"/>
<keyword evidence="4" id="KW-0288">FMN</keyword>
<dbReference type="STRING" id="574566.I0YRY5"/>
<evidence type="ECO:0000313" key="13">
    <source>
        <dbReference type="Proteomes" id="UP000007264"/>
    </source>
</evidence>
<evidence type="ECO:0000313" key="12">
    <source>
        <dbReference type="EMBL" id="EIE21154.1"/>
    </source>
</evidence>